<gene>
    <name evidence="1" type="ORF">C7M84_018189</name>
</gene>
<evidence type="ECO:0000313" key="1">
    <source>
        <dbReference type="EMBL" id="ROT63900.1"/>
    </source>
</evidence>
<reference evidence="1 2" key="1">
    <citation type="submission" date="2018-04" db="EMBL/GenBank/DDBJ databases">
        <authorList>
            <person name="Zhang X."/>
            <person name="Yuan J."/>
            <person name="Li F."/>
            <person name="Xiang J."/>
        </authorList>
    </citation>
    <scope>NUCLEOTIDE SEQUENCE [LARGE SCALE GENOMIC DNA]</scope>
    <source>
        <tissue evidence="1">Muscle</tissue>
    </source>
</reference>
<comment type="caution">
    <text evidence="1">The sequence shown here is derived from an EMBL/GenBank/DDBJ whole genome shotgun (WGS) entry which is preliminary data.</text>
</comment>
<organism evidence="1 2">
    <name type="scientific">Penaeus vannamei</name>
    <name type="common">Whiteleg shrimp</name>
    <name type="synonym">Litopenaeus vannamei</name>
    <dbReference type="NCBI Taxonomy" id="6689"/>
    <lineage>
        <taxon>Eukaryota</taxon>
        <taxon>Metazoa</taxon>
        <taxon>Ecdysozoa</taxon>
        <taxon>Arthropoda</taxon>
        <taxon>Crustacea</taxon>
        <taxon>Multicrustacea</taxon>
        <taxon>Malacostraca</taxon>
        <taxon>Eumalacostraca</taxon>
        <taxon>Eucarida</taxon>
        <taxon>Decapoda</taxon>
        <taxon>Dendrobranchiata</taxon>
        <taxon>Penaeoidea</taxon>
        <taxon>Penaeidae</taxon>
        <taxon>Penaeus</taxon>
    </lineage>
</organism>
<name>A0A423SI26_PENVA</name>
<sequence length="395" mass="42743">MTSSFRQPPEERTCISGVAALLLRPACRRQGPLHWSQTVERDRLRMAKQFITLPWTFKGSQSRLLSLSLSISLSLLLLSRSSLFAGRVPSSSLSFSALAASLSHIVASLVSLFCPLIFRAGFSSLSLLSLLSDGCLSGCYLSVLVSFWVRASFFSLSLSFCPVSSSSSGLLLLSSLFSSLSLSVSSLVSSQLFVLSFSLSRARLVFTLVQSSSHLSPTQSSPPYHTRYLVRPPTASSSSSPLARKVFPTLSSLDCPSPCIFPLFLLSSLRTPALLSLFPGALKCYLLRSSPPLSNPHLPLSSSLSVPLTLALSSLLPPSHLCLPALSPKSRLPALLIPLVRSPPPLYALPLSLSRLLYSHRLSPFFFSLSYLLSLFTNRFLKSALSPLSLFAPVM</sequence>
<dbReference type="EMBL" id="QCYY01003359">
    <property type="protein sequence ID" value="ROT63900.1"/>
    <property type="molecule type" value="Genomic_DNA"/>
</dbReference>
<protein>
    <submittedName>
        <fullName evidence="1">Uncharacterized protein</fullName>
    </submittedName>
</protein>
<proteinExistence type="predicted"/>
<reference evidence="1 2" key="2">
    <citation type="submission" date="2019-01" db="EMBL/GenBank/DDBJ databases">
        <title>The decoding of complex shrimp genome reveals the adaptation for benthos swimmer, frequently molting mechanism and breeding impact on genome.</title>
        <authorList>
            <person name="Sun Y."/>
            <person name="Gao Y."/>
            <person name="Yu Y."/>
        </authorList>
    </citation>
    <scope>NUCLEOTIDE SEQUENCE [LARGE SCALE GENOMIC DNA]</scope>
    <source>
        <tissue evidence="1">Muscle</tissue>
    </source>
</reference>
<keyword evidence="2" id="KW-1185">Reference proteome</keyword>
<evidence type="ECO:0000313" key="2">
    <source>
        <dbReference type="Proteomes" id="UP000283509"/>
    </source>
</evidence>
<dbReference type="AlphaFoldDB" id="A0A423SI26"/>
<dbReference type="Proteomes" id="UP000283509">
    <property type="component" value="Unassembled WGS sequence"/>
</dbReference>
<accession>A0A423SI26</accession>